<dbReference type="GO" id="GO:0003700">
    <property type="term" value="F:DNA-binding transcription factor activity"/>
    <property type="evidence" value="ECO:0007669"/>
    <property type="project" value="InterPro"/>
</dbReference>
<dbReference type="Proteomes" id="UP000186795">
    <property type="component" value="Unassembled WGS sequence"/>
</dbReference>
<dbReference type="InterPro" id="IPR001034">
    <property type="entry name" value="DeoR_HTH"/>
</dbReference>
<dbReference type="SMART" id="SM00420">
    <property type="entry name" value="HTH_DEOR"/>
    <property type="match status" value="1"/>
</dbReference>
<dbReference type="Pfam" id="PF08220">
    <property type="entry name" value="HTH_DeoR"/>
    <property type="match status" value="1"/>
</dbReference>
<dbReference type="RefSeq" id="WP_076525812.1">
    <property type="nucleotide sequence ID" value="NZ_CP048103.1"/>
</dbReference>
<evidence type="ECO:0000256" key="2">
    <source>
        <dbReference type="ARBA" id="ARBA00023125"/>
    </source>
</evidence>
<keyword evidence="2" id="KW-0238">DNA-binding</keyword>
<keyword evidence="1" id="KW-0805">Transcription regulation</keyword>
<evidence type="ECO:0000313" key="5">
    <source>
        <dbReference type="EMBL" id="SIT01545.1"/>
    </source>
</evidence>
<reference evidence="6" key="1">
    <citation type="submission" date="2017-01" db="EMBL/GenBank/DDBJ databases">
        <authorList>
            <person name="Varghese N."/>
            <person name="Submissions S."/>
        </authorList>
    </citation>
    <scope>NUCLEOTIDE SEQUENCE [LARGE SCALE GENOMIC DNA]</scope>
    <source>
        <strain evidence="6">DSM 45196</strain>
    </source>
</reference>
<keyword evidence="3" id="KW-0804">Transcription</keyword>
<dbReference type="InterPro" id="IPR018356">
    <property type="entry name" value="Tscrpt_reg_HTH_DeoR_CS"/>
</dbReference>
<evidence type="ECO:0000256" key="3">
    <source>
        <dbReference type="ARBA" id="ARBA00023163"/>
    </source>
</evidence>
<dbReference type="SUPFAM" id="SSF100950">
    <property type="entry name" value="NagB/RpiA/CoA transferase-like"/>
    <property type="match status" value="1"/>
</dbReference>
<dbReference type="GO" id="GO:0003677">
    <property type="term" value="F:DNA binding"/>
    <property type="evidence" value="ECO:0007669"/>
    <property type="project" value="UniProtKB-KW"/>
</dbReference>
<dbReference type="SMART" id="SM01134">
    <property type="entry name" value="DeoRC"/>
    <property type="match status" value="1"/>
</dbReference>
<dbReference type="Gene3D" id="3.40.50.1360">
    <property type="match status" value="1"/>
</dbReference>
<organism evidence="5 6">
    <name type="scientific">Kroppenstedtia eburnea</name>
    <dbReference type="NCBI Taxonomy" id="714067"/>
    <lineage>
        <taxon>Bacteria</taxon>
        <taxon>Bacillati</taxon>
        <taxon>Bacillota</taxon>
        <taxon>Bacilli</taxon>
        <taxon>Bacillales</taxon>
        <taxon>Thermoactinomycetaceae</taxon>
        <taxon>Kroppenstedtia</taxon>
    </lineage>
</organism>
<dbReference type="PROSITE" id="PS00894">
    <property type="entry name" value="HTH_DEOR_1"/>
    <property type="match status" value="1"/>
</dbReference>
<dbReference type="InterPro" id="IPR014036">
    <property type="entry name" value="DeoR-like_C"/>
</dbReference>
<dbReference type="OrthoDB" id="9797223at2"/>
<dbReference type="PANTHER" id="PTHR30363">
    <property type="entry name" value="HTH-TYPE TRANSCRIPTIONAL REGULATOR SRLR-RELATED"/>
    <property type="match status" value="1"/>
</dbReference>
<sequence length="266" mass="29785">MLSAERRRLIQQKLEREGVVKISDLTGELGVSAMTIRRDLDQLEQEMAIRRTHGGAMLNPSRLRESPLREKEIRNGQAKEAMARAALPLLRSGESIILDAGSTLLTFARELKQMQDLLLVTNDIKIAVELGDEEGIRVILTGGELKPHVYSLEGYFGETMLKDLQVDTAFVGCDGFSREGGIQTNSLPKVKMKQAMLKRAGRRVLMADASKLNQPGLVRFASLEEFQVIITDDRVTDDFREVCEELEIQLIVADRGDERPGLERSH</sequence>
<dbReference type="InterPro" id="IPR036388">
    <property type="entry name" value="WH-like_DNA-bd_sf"/>
</dbReference>
<proteinExistence type="predicted"/>
<dbReference type="PRINTS" id="PR00037">
    <property type="entry name" value="HTHLACR"/>
</dbReference>
<dbReference type="SUPFAM" id="SSF46785">
    <property type="entry name" value="Winged helix' DNA-binding domain"/>
    <property type="match status" value="1"/>
</dbReference>
<protein>
    <submittedName>
        <fullName evidence="5">Transcriptional regulator, DeoR family</fullName>
    </submittedName>
</protein>
<dbReference type="PANTHER" id="PTHR30363:SF44">
    <property type="entry name" value="AGA OPERON TRANSCRIPTIONAL REPRESSOR-RELATED"/>
    <property type="match status" value="1"/>
</dbReference>
<dbReference type="Pfam" id="PF00455">
    <property type="entry name" value="DeoRC"/>
    <property type="match status" value="1"/>
</dbReference>
<feature type="domain" description="HTH deoR-type" evidence="4">
    <location>
        <begin position="3"/>
        <end position="58"/>
    </location>
</feature>
<evidence type="ECO:0000259" key="4">
    <source>
        <dbReference type="PROSITE" id="PS51000"/>
    </source>
</evidence>
<name>A0A1N7NT35_9BACL</name>
<dbReference type="PROSITE" id="PS51000">
    <property type="entry name" value="HTH_DEOR_2"/>
    <property type="match status" value="1"/>
</dbReference>
<dbReference type="InterPro" id="IPR050313">
    <property type="entry name" value="Carb_Metab_HTH_regulators"/>
</dbReference>
<dbReference type="InterPro" id="IPR037171">
    <property type="entry name" value="NagB/RpiA_transferase-like"/>
</dbReference>
<gene>
    <name evidence="5" type="ORF">SAMN05421790_11034</name>
</gene>
<accession>A0A1N7NT35</accession>
<keyword evidence="6" id="KW-1185">Reference proteome</keyword>
<dbReference type="InterPro" id="IPR036390">
    <property type="entry name" value="WH_DNA-bd_sf"/>
</dbReference>
<dbReference type="AlphaFoldDB" id="A0A1N7NT35"/>
<evidence type="ECO:0000256" key="1">
    <source>
        <dbReference type="ARBA" id="ARBA00023015"/>
    </source>
</evidence>
<evidence type="ECO:0000313" key="6">
    <source>
        <dbReference type="Proteomes" id="UP000186795"/>
    </source>
</evidence>
<dbReference type="EMBL" id="FTOD01000010">
    <property type="protein sequence ID" value="SIT01545.1"/>
    <property type="molecule type" value="Genomic_DNA"/>
</dbReference>
<dbReference type="Gene3D" id="1.10.10.10">
    <property type="entry name" value="Winged helix-like DNA-binding domain superfamily/Winged helix DNA-binding domain"/>
    <property type="match status" value="1"/>
</dbReference>